<evidence type="ECO:0000313" key="2">
    <source>
        <dbReference type="Proteomes" id="UP001370348"/>
    </source>
</evidence>
<dbReference type="EMBL" id="CP089984">
    <property type="protein sequence ID" value="WXB12965.1"/>
    <property type="molecule type" value="Genomic_DNA"/>
</dbReference>
<gene>
    <name evidence="1" type="ORF">LZC94_34585</name>
</gene>
<organism evidence="1 2">
    <name type="scientific">Pendulispora albinea</name>
    <dbReference type="NCBI Taxonomy" id="2741071"/>
    <lineage>
        <taxon>Bacteria</taxon>
        <taxon>Pseudomonadati</taxon>
        <taxon>Myxococcota</taxon>
        <taxon>Myxococcia</taxon>
        <taxon>Myxococcales</taxon>
        <taxon>Sorangiineae</taxon>
        <taxon>Pendulisporaceae</taxon>
        <taxon>Pendulispora</taxon>
    </lineage>
</organism>
<dbReference type="PANTHER" id="PTHR30203:SF24">
    <property type="entry name" value="BLR4935 PROTEIN"/>
    <property type="match status" value="1"/>
</dbReference>
<sequence>MSRSLGAPPIVIVCLIALVFPLFAVEREARAAWPPLSEVVQRSRERALAVTEASGNVGVARAGILGARVSSLGNPSLQVIFDYGRGVTHDTQVQGQLALPIEVGGQRGKRIREAETFVDWRSLGRDEVRARVAGAAIAAYGDALVARSRMMLAERGESEAQSEAQYYAQRLVAGDVNLVDRSLADAELARWSQLRAEAGIHLLRARQELELLMGGHLDDPPAGVPVDVPELHVDTQQAFVGRVLNVSPLLRSLGKESLFWQAQRERAEAERSPPISVLVTGGRGDTGEVRYGAGLGWTFPILRRNQGEIAKASAEQGRVQGVREATQRAISVEADHAFEAYIKIRAGIEALDKVGIPAAQRVVDATQAAFLAGKVELVRTFIARRDLSAAQARRLDFISTAWHTYGDMVVLMGDLP</sequence>
<accession>A0ABZ2LQF7</accession>
<dbReference type="RefSeq" id="WP_394822585.1">
    <property type="nucleotide sequence ID" value="NZ_CP089984.1"/>
</dbReference>
<evidence type="ECO:0000313" key="1">
    <source>
        <dbReference type="EMBL" id="WXB12965.1"/>
    </source>
</evidence>
<dbReference type="Gene3D" id="1.20.1600.10">
    <property type="entry name" value="Outer membrane efflux proteins (OEP)"/>
    <property type="match status" value="1"/>
</dbReference>
<protein>
    <submittedName>
        <fullName evidence="1">TolC family protein</fullName>
    </submittedName>
</protein>
<dbReference type="Proteomes" id="UP001370348">
    <property type="component" value="Chromosome"/>
</dbReference>
<dbReference type="PANTHER" id="PTHR30203">
    <property type="entry name" value="OUTER MEMBRANE CATION EFFLUX PROTEIN"/>
    <property type="match status" value="1"/>
</dbReference>
<name>A0ABZ2LQF7_9BACT</name>
<keyword evidence="2" id="KW-1185">Reference proteome</keyword>
<dbReference type="SUPFAM" id="SSF56954">
    <property type="entry name" value="Outer membrane efflux proteins (OEP)"/>
    <property type="match status" value="1"/>
</dbReference>
<reference evidence="1 2" key="1">
    <citation type="submission" date="2021-12" db="EMBL/GenBank/DDBJ databases">
        <title>Discovery of the Pendulisporaceae a myxobacterial family with distinct sporulation behavior and unique specialized metabolism.</title>
        <authorList>
            <person name="Garcia R."/>
            <person name="Popoff A."/>
            <person name="Bader C.D."/>
            <person name="Loehr J."/>
            <person name="Walesch S."/>
            <person name="Walt C."/>
            <person name="Boldt J."/>
            <person name="Bunk B."/>
            <person name="Haeckl F.J.F.P.J."/>
            <person name="Gunesch A.P."/>
            <person name="Birkelbach J."/>
            <person name="Nuebel U."/>
            <person name="Pietschmann T."/>
            <person name="Bach T."/>
            <person name="Mueller R."/>
        </authorList>
    </citation>
    <scope>NUCLEOTIDE SEQUENCE [LARGE SCALE GENOMIC DNA]</scope>
    <source>
        <strain evidence="1 2">MSr11954</strain>
    </source>
</reference>
<proteinExistence type="predicted"/>
<dbReference type="InterPro" id="IPR010131">
    <property type="entry name" value="MdtP/NodT-like"/>
</dbReference>